<protein>
    <submittedName>
        <fullName evidence="3">Uncharacterized protein</fullName>
    </submittedName>
</protein>
<comment type="caution">
    <text evidence="3">The sequence shown here is derived from an EMBL/GenBank/DDBJ whole genome shotgun (WGS) entry which is preliminary data.</text>
</comment>
<evidence type="ECO:0000256" key="2">
    <source>
        <dbReference type="SAM" id="Phobius"/>
    </source>
</evidence>
<feature type="transmembrane region" description="Helical" evidence="2">
    <location>
        <begin position="30"/>
        <end position="47"/>
    </location>
</feature>
<dbReference type="EMBL" id="JAEQNE010000004">
    <property type="protein sequence ID" value="MBL0393115.1"/>
    <property type="molecule type" value="Genomic_DNA"/>
</dbReference>
<reference evidence="3 4" key="1">
    <citation type="journal article" date="2017" name="Int. J. Syst. Evol. Microbiol.">
        <title>Ramlibacter monticola sp. nov., isolated from forest soil.</title>
        <authorList>
            <person name="Chaudhary D.K."/>
            <person name="Kim J."/>
        </authorList>
    </citation>
    <scope>NUCLEOTIDE SEQUENCE [LARGE SCALE GENOMIC DNA]</scope>
    <source>
        <strain evidence="3 4">KACC 19175</strain>
    </source>
</reference>
<feature type="region of interest" description="Disordered" evidence="1">
    <location>
        <begin position="49"/>
        <end position="68"/>
    </location>
</feature>
<keyword evidence="2" id="KW-0472">Membrane</keyword>
<keyword evidence="2" id="KW-1133">Transmembrane helix</keyword>
<evidence type="ECO:0000313" key="4">
    <source>
        <dbReference type="Proteomes" id="UP000599109"/>
    </source>
</evidence>
<name>A0A936Z3S6_9BURK</name>
<evidence type="ECO:0000256" key="1">
    <source>
        <dbReference type="SAM" id="MobiDB-lite"/>
    </source>
</evidence>
<sequence>MSFSLYLIGFVIVIAGLAWGAMVAGVPQTYILIGAVVLFGIGILSAVKRTRPKDPPAPTAAGRRTDDY</sequence>
<organism evidence="3 4">
    <name type="scientific">Ramlibacter monticola</name>
    <dbReference type="NCBI Taxonomy" id="1926872"/>
    <lineage>
        <taxon>Bacteria</taxon>
        <taxon>Pseudomonadati</taxon>
        <taxon>Pseudomonadota</taxon>
        <taxon>Betaproteobacteria</taxon>
        <taxon>Burkholderiales</taxon>
        <taxon>Comamonadaceae</taxon>
        <taxon>Ramlibacter</taxon>
    </lineage>
</organism>
<dbReference type="Proteomes" id="UP000599109">
    <property type="component" value="Unassembled WGS sequence"/>
</dbReference>
<gene>
    <name evidence="3" type="ORF">JJ685_18390</name>
</gene>
<proteinExistence type="predicted"/>
<accession>A0A936Z3S6</accession>
<dbReference type="RefSeq" id="WP_201675770.1">
    <property type="nucleotide sequence ID" value="NZ_JAEQNE010000004.1"/>
</dbReference>
<keyword evidence="2" id="KW-0812">Transmembrane</keyword>
<keyword evidence="4" id="KW-1185">Reference proteome</keyword>
<evidence type="ECO:0000313" key="3">
    <source>
        <dbReference type="EMBL" id="MBL0393115.1"/>
    </source>
</evidence>
<dbReference type="AlphaFoldDB" id="A0A936Z3S6"/>